<evidence type="ECO:0000313" key="4">
    <source>
        <dbReference type="Proteomes" id="UP000262712"/>
    </source>
</evidence>
<dbReference type="Proteomes" id="UP000262712">
    <property type="component" value="Chromosome"/>
</dbReference>
<reference evidence="1 4" key="2">
    <citation type="submission" date="2018-08" db="EMBL/GenBank/DDBJ databases">
        <title>Complete genome of the Arcobacter molluscorum type strain LMG 25693.</title>
        <authorList>
            <person name="Miller W.G."/>
            <person name="Yee E."/>
            <person name="Bono J.L."/>
        </authorList>
    </citation>
    <scope>NUCLEOTIDE SEQUENCE [LARGE SCALE GENOMIC DNA]</scope>
    <source>
        <strain evidence="1 4">CECT 7696</strain>
    </source>
</reference>
<accession>A0A2G1DH19</accession>
<dbReference type="EMBL" id="CP032098">
    <property type="protein sequence ID" value="AXX93368.1"/>
    <property type="molecule type" value="Genomic_DNA"/>
</dbReference>
<dbReference type="Proteomes" id="UP000221222">
    <property type="component" value="Unassembled WGS sequence"/>
</dbReference>
<reference evidence="2 3" key="1">
    <citation type="submission" date="2017-09" db="EMBL/GenBank/DDBJ databases">
        <title>Arcobacter canalis sp. nov., a new species isolated from a water canal contaminated with urban sewage.</title>
        <authorList>
            <person name="Perez-Cataluna A."/>
            <person name="Salas-Masso N."/>
            <person name="Figueras M.J."/>
        </authorList>
    </citation>
    <scope>NUCLEOTIDE SEQUENCE [LARGE SCALE GENOMIC DNA]</scope>
    <source>
        <strain evidence="2 3">F98-3</strain>
    </source>
</reference>
<evidence type="ECO:0000313" key="1">
    <source>
        <dbReference type="EMBL" id="AXX93368.1"/>
    </source>
</evidence>
<evidence type="ECO:0000313" key="3">
    <source>
        <dbReference type="Proteomes" id="UP000221222"/>
    </source>
</evidence>
<protein>
    <recommendedName>
        <fullName evidence="5">Stringent starvation protein B</fullName>
    </recommendedName>
</protein>
<evidence type="ECO:0008006" key="5">
    <source>
        <dbReference type="Google" id="ProtNLM"/>
    </source>
</evidence>
<dbReference type="KEGG" id="amol:AMOL_2426"/>
<dbReference type="RefSeq" id="WP_099342665.1">
    <property type="nucleotide sequence ID" value="NZ_CP032098.1"/>
</dbReference>
<proteinExistence type="predicted"/>
<dbReference type="AlphaFoldDB" id="A0A2G1DH19"/>
<keyword evidence="3" id="KW-1185">Reference proteome</keyword>
<name>A0A2G1DH19_9BACT</name>
<dbReference type="EMBL" id="NXFY01000012">
    <property type="protein sequence ID" value="PHO17773.1"/>
    <property type="molecule type" value="Genomic_DNA"/>
</dbReference>
<gene>
    <name evidence="1" type="ORF">AMOL_2426</name>
    <name evidence="2" type="ORF">CPU12_08415</name>
</gene>
<evidence type="ECO:0000313" key="2">
    <source>
        <dbReference type="EMBL" id="PHO17773.1"/>
    </source>
</evidence>
<sequence length="145" mass="16411">MINDIIHQDSYKDLVSKQIEEVISYLLKNNKEFSITANLDALKFSPELPTSIKSQLAKFSLYILANYTFTTITVKNGFLSFEAGFGSENFGSTVTVPLYSIFQIIIDDSILYLNPIATVDKFNKDPKSKSLNIFKNNPKNQDLIK</sequence>
<organism evidence="2 3">
    <name type="scientific">Malaciobacter molluscorum LMG 25693</name>
    <dbReference type="NCBI Taxonomy" id="870501"/>
    <lineage>
        <taxon>Bacteria</taxon>
        <taxon>Pseudomonadati</taxon>
        <taxon>Campylobacterota</taxon>
        <taxon>Epsilonproteobacteria</taxon>
        <taxon>Campylobacterales</taxon>
        <taxon>Arcobacteraceae</taxon>
        <taxon>Malaciobacter</taxon>
    </lineage>
</organism>